<sequence length="249" mass="27351">MHSILSLRHYSDELIAHSHEHAQIVFGLNGRLEFEVEGYGSLLRGQQLLVIPGGSHHACESREGSDCMVFDVPDSAWLHSRLGSHAATSQRLLDSPQTLTLGTSQQQLLSWLVQSPIHDPVIAQQGAALLLASIASAPVPLAERGELPLASLDSYIDRHAAHPLQVADLARVSGLSAARFHARFLQQTGQTPMDYVRQRRLQHGLQLLRDTQLAVGEIAQRVGYTSQSAFTAALARHHGTTPRQLRRQQ</sequence>
<accession>A0A9W6KAR0</accession>
<evidence type="ECO:0000256" key="3">
    <source>
        <dbReference type="ARBA" id="ARBA00023163"/>
    </source>
</evidence>
<organism evidence="6 7">
    <name type="scientific">Pseudomonas turukhanskensis</name>
    <dbReference type="NCBI Taxonomy" id="1806536"/>
    <lineage>
        <taxon>Bacteria</taxon>
        <taxon>Pseudomonadati</taxon>
        <taxon>Pseudomonadota</taxon>
        <taxon>Gammaproteobacteria</taxon>
        <taxon>Pseudomonadales</taxon>
        <taxon>Pseudomonadaceae</taxon>
        <taxon>Pseudomonas</taxon>
    </lineage>
</organism>
<dbReference type="EMBL" id="BSFN01000014">
    <property type="protein sequence ID" value="GLK90800.1"/>
    <property type="molecule type" value="Genomic_DNA"/>
</dbReference>
<dbReference type="AlphaFoldDB" id="A0A9W6KAR0"/>
<dbReference type="InterPro" id="IPR009057">
    <property type="entry name" value="Homeodomain-like_sf"/>
</dbReference>
<reference evidence="6" key="1">
    <citation type="journal article" date="2014" name="Int. J. Syst. Evol. Microbiol.">
        <title>Complete genome sequence of Corynebacterium casei LMG S-19264T (=DSM 44701T), isolated from a smear-ripened cheese.</title>
        <authorList>
            <consortium name="US DOE Joint Genome Institute (JGI-PGF)"/>
            <person name="Walter F."/>
            <person name="Albersmeier A."/>
            <person name="Kalinowski J."/>
            <person name="Ruckert C."/>
        </authorList>
    </citation>
    <scope>NUCLEOTIDE SEQUENCE</scope>
    <source>
        <strain evidence="6">VKM B-2935</strain>
    </source>
</reference>
<dbReference type="GO" id="GO:0003700">
    <property type="term" value="F:DNA-binding transcription factor activity"/>
    <property type="evidence" value="ECO:0007669"/>
    <property type="project" value="InterPro"/>
</dbReference>
<dbReference type="GO" id="GO:0043565">
    <property type="term" value="F:sequence-specific DNA binding"/>
    <property type="evidence" value="ECO:0007669"/>
    <property type="project" value="InterPro"/>
</dbReference>
<dbReference type="SUPFAM" id="SSF51182">
    <property type="entry name" value="RmlC-like cupins"/>
    <property type="match status" value="1"/>
</dbReference>
<evidence type="ECO:0000313" key="7">
    <source>
        <dbReference type="Proteomes" id="UP001143328"/>
    </source>
</evidence>
<dbReference type="InterPro" id="IPR050204">
    <property type="entry name" value="AraC_XylS_family_regulators"/>
</dbReference>
<keyword evidence="1" id="KW-0805">Transcription regulation</keyword>
<evidence type="ECO:0000313" key="6">
    <source>
        <dbReference type="EMBL" id="GLK90800.1"/>
    </source>
</evidence>
<protein>
    <submittedName>
        <fullName evidence="6">Transcriptional regulator</fullName>
    </submittedName>
</protein>
<keyword evidence="2" id="KW-0238">DNA-binding</keyword>
<dbReference type="Pfam" id="PF12833">
    <property type="entry name" value="HTH_18"/>
    <property type="match status" value="1"/>
</dbReference>
<gene>
    <name evidence="6" type="ORF">GCM10017655_38640</name>
</gene>
<dbReference type="SUPFAM" id="SSF46689">
    <property type="entry name" value="Homeodomain-like"/>
    <property type="match status" value="1"/>
</dbReference>
<evidence type="ECO:0000256" key="2">
    <source>
        <dbReference type="ARBA" id="ARBA00023125"/>
    </source>
</evidence>
<keyword evidence="7" id="KW-1185">Reference proteome</keyword>
<evidence type="ECO:0000256" key="1">
    <source>
        <dbReference type="ARBA" id="ARBA00023015"/>
    </source>
</evidence>
<dbReference type="PROSITE" id="PS01124">
    <property type="entry name" value="HTH_ARAC_FAMILY_2"/>
    <property type="match status" value="1"/>
</dbReference>
<feature type="domain" description="HTH araC/xylS-type" evidence="5">
    <location>
        <begin position="150"/>
        <end position="248"/>
    </location>
</feature>
<reference evidence="6" key="2">
    <citation type="submission" date="2023-01" db="EMBL/GenBank/DDBJ databases">
        <authorList>
            <person name="Sun Q."/>
            <person name="Evtushenko L."/>
        </authorList>
    </citation>
    <scope>NUCLEOTIDE SEQUENCE</scope>
    <source>
        <strain evidence="6">VKM B-2935</strain>
    </source>
</reference>
<dbReference type="InterPro" id="IPR018060">
    <property type="entry name" value="HTH_AraC"/>
</dbReference>
<dbReference type="SMART" id="SM00342">
    <property type="entry name" value="HTH_ARAC"/>
    <property type="match status" value="1"/>
</dbReference>
<dbReference type="InterPro" id="IPR014710">
    <property type="entry name" value="RmlC-like_jellyroll"/>
</dbReference>
<dbReference type="RefSeq" id="WP_271196979.1">
    <property type="nucleotide sequence ID" value="NZ_BSFN01000014.1"/>
</dbReference>
<dbReference type="InterPro" id="IPR011051">
    <property type="entry name" value="RmlC_Cupin_sf"/>
</dbReference>
<dbReference type="Gene3D" id="2.60.120.10">
    <property type="entry name" value="Jelly Rolls"/>
    <property type="match status" value="1"/>
</dbReference>
<dbReference type="Proteomes" id="UP001143328">
    <property type="component" value="Unassembled WGS sequence"/>
</dbReference>
<keyword evidence="3" id="KW-0804">Transcription</keyword>
<dbReference type="PANTHER" id="PTHR46796">
    <property type="entry name" value="HTH-TYPE TRANSCRIPTIONAL ACTIVATOR RHAS-RELATED"/>
    <property type="match status" value="1"/>
</dbReference>
<proteinExistence type="predicted"/>
<name>A0A9W6KAR0_9PSED</name>
<comment type="function">
    <text evidence="4">Regulatory protein of the TOL plasmid xyl operons. XylS activates the xylXYZLTEGFJQKIH operon required for the degradation of toluene, m-xylene and p-xylene.</text>
</comment>
<dbReference type="Gene3D" id="1.10.10.60">
    <property type="entry name" value="Homeodomain-like"/>
    <property type="match status" value="1"/>
</dbReference>
<evidence type="ECO:0000256" key="4">
    <source>
        <dbReference type="ARBA" id="ARBA00037345"/>
    </source>
</evidence>
<comment type="caution">
    <text evidence="6">The sequence shown here is derived from an EMBL/GenBank/DDBJ whole genome shotgun (WGS) entry which is preliminary data.</text>
</comment>
<evidence type="ECO:0000259" key="5">
    <source>
        <dbReference type="PROSITE" id="PS01124"/>
    </source>
</evidence>
<dbReference type="PANTHER" id="PTHR46796:SF10">
    <property type="entry name" value="TRANSCRIPTIONAL ACTIVATOR FEAR"/>
    <property type="match status" value="1"/>
</dbReference>